<accession>A0A183M166</accession>
<reference evidence="1 2" key="1">
    <citation type="submission" date="2018-11" db="EMBL/GenBank/DDBJ databases">
        <authorList>
            <consortium name="Pathogen Informatics"/>
        </authorList>
    </citation>
    <scope>NUCLEOTIDE SEQUENCE [LARGE SCALE GENOMIC DNA]</scope>
    <source>
        <strain evidence="1 2">Zambia</strain>
    </source>
</reference>
<proteinExistence type="predicted"/>
<name>A0A183M166_9TREM</name>
<sequence>MSNVENNNNNSNNNNNDNNGNNNSINNDNNCNDNNLNQFIIEDRRIRAEQIVIKQGEQINELKLRLRQTETDAQRKLTESIQKIETRYRDRDTNFIDELVAERERLTNENTKLSYQVQHLEELQLDQERGALKISKAFNLEGNSQGGVISNLE</sequence>
<protein>
    <submittedName>
        <fullName evidence="1">Uncharacterized protein</fullName>
    </submittedName>
</protein>
<evidence type="ECO:0000313" key="2">
    <source>
        <dbReference type="Proteomes" id="UP000277204"/>
    </source>
</evidence>
<gene>
    <name evidence="1" type="ORF">SMRZ_LOCUS9791</name>
</gene>
<dbReference type="AlphaFoldDB" id="A0A183M166"/>
<dbReference type="EMBL" id="UZAI01004774">
    <property type="protein sequence ID" value="VDO87755.1"/>
    <property type="molecule type" value="Genomic_DNA"/>
</dbReference>
<keyword evidence="2" id="KW-1185">Reference proteome</keyword>
<organism evidence="1 2">
    <name type="scientific">Schistosoma margrebowiei</name>
    <dbReference type="NCBI Taxonomy" id="48269"/>
    <lineage>
        <taxon>Eukaryota</taxon>
        <taxon>Metazoa</taxon>
        <taxon>Spiralia</taxon>
        <taxon>Lophotrochozoa</taxon>
        <taxon>Platyhelminthes</taxon>
        <taxon>Trematoda</taxon>
        <taxon>Digenea</taxon>
        <taxon>Strigeidida</taxon>
        <taxon>Schistosomatoidea</taxon>
        <taxon>Schistosomatidae</taxon>
        <taxon>Schistosoma</taxon>
    </lineage>
</organism>
<dbReference type="Proteomes" id="UP000277204">
    <property type="component" value="Unassembled WGS sequence"/>
</dbReference>
<evidence type="ECO:0000313" key="1">
    <source>
        <dbReference type="EMBL" id="VDO87755.1"/>
    </source>
</evidence>